<proteinExistence type="predicted"/>
<sequence length="44" mass="4989">MNTHLVNDHKCYQSTNRKDSGQRRGNAVLQGISFLSAVQNPWSE</sequence>
<name>A0A0E9RFZ7_ANGAN</name>
<protein>
    <submittedName>
        <fullName evidence="2">Uncharacterized protein</fullName>
    </submittedName>
</protein>
<reference evidence="2" key="1">
    <citation type="submission" date="2014-11" db="EMBL/GenBank/DDBJ databases">
        <authorList>
            <person name="Amaro Gonzalez C."/>
        </authorList>
    </citation>
    <scope>NUCLEOTIDE SEQUENCE</scope>
</reference>
<feature type="region of interest" description="Disordered" evidence="1">
    <location>
        <begin position="1"/>
        <end position="24"/>
    </location>
</feature>
<dbReference type="AlphaFoldDB" id="A0A0E9RFZ7"/>
<reference evidence="2" key="2">
    <citation type="journal article" date="2015" name="Fish Shellfish Immunol.">
        <title>Early steps in the European eel (Anguilla anguilla)-Vibrio vulnificus interaction in the gills: Role of the RtxA13 toxin.</title>
        <authorList>
            <person name="Callol A."/>
            <person name="Pajuelo D."/>
            <person name="Ebbesson L."/>
            <person name="Teles M."/>
            <person name="MacKenzie S."/>
            <person name="Amaro C."/>
        </authorList>
    </citation>
    <scope>NUCLEOTIDE SEQUENCE</scope>
</reference>
<organism evidence="2">
    <name type="scientific">Anguilla anguilla</name>
    <name type="common">European freshwater eel</name>
    <name type="synonym">Muraena anguilla</name>
    <dbReference type="NCBI Taxonomy" id="7936"/>
    <lineage>
        <taxon>Eukaryota</taxon>
        <taxon>Metazoa</taxon>
        <taxon>Chordata</taxon>
        <taxon>Craniata</taxon>
        <taxon>Vertebrata</taxon>
        <taxon>Euteleostomi</taxon>
        <taxon>Actinopterygii</taxon>
        <taxon>Neopterygii</taxon>
        <taxon>Teleostei</taxon>
        <taxon>Anguilliformes</taxon>
        <taxon>Anguillidae</taxon>
        <taxon>Anguilla</taxon>
    </lineage>
</organism>
<accession>A0A0E9RFZ7</accession>
<dbReference type="EMBL" id="GBXM01080511">
    <property type="protein sequence ID" value="JAH28066.1"/>
    <property type="molecule type" value="Transcribed_RNA"/>
</dbReference>
<evidence type="ECO:0000313" key="2">
    <source>
        <dbReference type="EMBL" id="JAH28066.1"/>
    </source>
</evidence>
<feature type="compositionally biased region" description="Basic and acidic residues" evidence="1">
    <location>
        <begin position="1"/>
        <end position="22"/>
    </location>
</feature>
<evidence type="ECO:0000256" key="1">
    <source>
        <dbReference type="SAM" id="MobiDB-lite"/>
    </source>
</evidence>